<dbReference type="Gene3D" id="3.90.180.10">
    <property type="entry name" value="Medium-chain alcohol dehydrogenases, catalytic domain"/>
    <property type="match status" value="1"/>
</dbReference>
<dbReference type="InterPro" id="IPR020806">
    <property type="entry name" value="PKS_PP-bd"/>
</dbReference>
<dbReference type="Pfam" id="PF02801">
    <property type="entry name" value="Ketoacyl-synt_C"/>
    <property type="match status" value="1"/>
</dbReference>
<dbReference type="SMART" id="SM00829">
    <property type="entry name" value="PKS_ER"/>
    <property type="match status" value="1"/>
</dbReference>
<dbReference type="InterPro" id="IPR014031">
    <property type="entry name" value="Ketoacyl_synth_C"/>
</dbReference>
<dbReference type="SUPFAM" id="SSF53335">
    <property type="entry name" value="S-adenosyl-L-methionine-dependent methyltransferases"/>
    <property type="match status" value="1"/>
</dbReference>
<dbReference type="GO" id="GO:0004312">
    <property type="term" value="F:fatty acid synthase activity"/>
    <property type="evidence" value="ECO:0007669"/>
    <property type="project" value="TreeGrafter"/>
</dbReference>
<dbReference type="SMART" id="SM00822">
    <property type="entry name" value="PKS_KR"/>
    <property type="match status" value="1"/>
</dbReference>
<dbReference type="SUPFAM" id="SSF55048">
    <property type="entry name" value="Probable ACP-binding domain of malonyl-CoA ACP transacylase"/>
    <property type="match status" value="1"/>
</dbReference>
<dbReference type="GO" id="GO:0016491">
    <property type="term" value="F:oxidoreductase activity"/>
    <property type="evidence" value="ECO:0007669"/>
    <property type="project" value="UniProtKB-KW"/>
</dbReference>
<accession>M7T5J2</accession>
<evidence type="ECO:0000256" key="8">
    <source>
        <dbReference type="PROSITE-ProRule" id="PRU01363"/>
    </source>
</evidence>
<evidence type="ECO:0000256" key="7">
    <source>
        <dbReference type="ARBA" id="ARBA00023315"/>
    </source>
</evidence>
<dbReference type="InterPro" id="IPR018201">
    <property type="entry name" value="Ketoacyl_synth_AS"/>
</dbReference>
<dbReference type="PANTHER" id="PTHR43775:SF29">
    <property type="entry name" value="ASPERFURANONE POLYKETIDE SYNTHASE AFOG-RELATED"/>
    <property type="match status" value="1"/>
</dbReference>
<evidence type="ECO:0000313" key="13">
    <source>
        <dbReference type="Proteomes" id="UP000012174"/>
    </source>
</evidence>
<dbReference type="InterPro" id="IPR013968">
    <property type="entry name" value="PKS_KR"/>
</dbReference>
<dbReference type="InterPro" id="IPR050091">
    <property type="entry name" value="PKS_NRPS_Biosynth_Enz"/>
</dbReference>
<dbReference type="InterPro" id="IPR049551">
    <property type="entry name" value="PKS_DH_C"/>
</dbReference>
<dbReference type="InterPro" id="IPR042104">
    <property type="entry name" value="PKS_dehydratase_sf"/>
</dbReference>
<dbReference type="InterPro" id="IPR001227">
    <property type="entry name" value="Ac_transferase_dom_sf"/>
</dbReference>
<evidence type="ECO:0000259" key="11">
    <source>
        <dbReference type="PROSITE" id="PS52019"/>
    </source>
</evidence>
<dbReference type="InterPro" id="IPR014030">
    <property type="entry name" value="Ketoacyl_synth_N"/>
</dbReference>
<evidence type="ECO:0000313" key="12">
    <source>
        <dbReference type="EMBL" id="EMR72138.1"/>
    </source>
</evidence>
<keyword evidence="1" id="KW-0596">Phosphopantetheine</keyword>
<dbReference type="SMART" id="SM00825">
    <property type="entry name" value="PKS_KS"/>
    <property type="match status" value="1"/>
</dbReference>
<dbReference type="SUPFAM" id="SSF53901">
    <property type="entry name" value="Thiolase-like"/>
    <property type="match status" value="1"/>
</dbReference>
<dbReference type="HOGENOM" id="CLU_000022_31_1_1"/>
<feature type="region of interest" description="N-terminal hotdog fold" evidence="8">
    <location>
        <begin position="989"/>
        <end position="1134"/>
    </location>
</feature>
<dbReference type="InterPro" id="IPR020843">
    <property type="entry name" value="ER"/>
</dbReference>
<dbReference type="Pfam" id="PF00109">
    <property type="entry name" value="ketoacyl-synt"/>
    <property type="match status" value="1"/>
</dbReference>
<organism evidence="12 13">
    <name type="scientific">Eutypa lata (strain UCR-EL1)</name>
    <name type="common">Grapevine dieback disease fungus</name>
    <name type="synonym">Eutypa armeniacae</name>
    <dbReference type="NCBI Taxonomy" id="1287681"/>
    <lineage>
        <taxon>Eukaryota</taxon>
        <taxon>Fungi</taxon>
        <taxon>Dikarya</taxon>
        <taxon>Ascomycota</taxon>
        <taxon>Pezizomycotina</taxon>
        <taxon>Sordariomycetes</taxon>
        <taxon>Xylariomycetidae</taxon>
        <taxon>Xylariales</taxon>
        <taxon>Diatrypaceae</taxon>
        <taxon>Eutypa</taxon>
    </lineage>
</organism>
<dbReference type="InterPro" id="IPR016035">
    <property type="entry name" value="Acyl_Trfase/lysoPLipase"/>
</dbReference>
<feature type="active site" description="Proton acceptor; for dehydratase activity" evidence="8">
    <location>
        <position position="1021"/>
    </location>
</feature>
<dbReference type="InterPro" id="IPR014043">
    <property type="entry name" value="Acyl_transferase_dom"/>
</dbReference>
<dbReference type="SUPFAM" id="SSF52151">
    <property type="entry name" value="FabD/lysophospholipase-like"/>
    <property type="match status" value="1"/>
</dbReference>
<dbReference type="CDD" id="cd05195">
    <property type="entry name" value="enoyl_red"/>
    <property type="match status" value="1"/>
</dbReference>
<dbReference type="Pfam" id="PF08240">
    <property type="entry name" value="ADH_N"/>
    <property type="match status" value="1"/>
</dbReference>
<dbReference type="PROSITE" id="PS52004">
    <property type="entry name" value="KS3_2"/>
    <property type="match status" value="1"/>
</dbReference>
<dbReference type="GO" id="GO:0031177">
    <property type="term" value="F:phosphopantetheine binding"/>
    <property type="evidence" value="ECO:0007669"/>
    <property type="project" value="InterPro"/>
</dbReference>
<feature type="region of interest" description="C-terminal hotdog fold" evidence="8">
    <location>
        <begin position="1157"/>
        <end position="1311"/>
    </location>
</feature>
<dbReference type="Gene3D" id="3.10.129.110">
    <property type="entry name" value="Polyketide synthase dehydratase"/>
    <property type="match status" value="1"/>
</dbReference>
<dbReference type="Gene3D" id="3.40.50.150">
    <property type="entry name" value="Vaccinia Virus protein VP39"/>
    <property type="match status" value="1"/>
</dbReference>
<dbReference type="SUPFAM" id="SSF47336">
    <property type="entry name" value="ACP-like"/>
    <property type="match status" value="1"/>
</dbReference>
<dbReference type="InterPro" id="IPR049552">
    <property type="entry name" value="PKS_DH_N"/>
</dbReference>
<dbReference type="STRING" id="1287681.M7T5J2"/>
<dbReference type="Gene3D" id="3.40.366.10">
    <property type="entry name" value="Malonyl-Coenzyme A Acyl Carrier Protein, domain 2"/>
    <property type="match status" value="1"/>
</dbReference>
<dbReference type="InterPro" id="IPR013217">
    <property type="entry name" value="Methyltransf_12"/>
</dbReference>
<proteinExistence type="predicted"/>
<dbReference type="InterPro" id="IPR016039">
    <property type="entry name" value="Thiolase-like"/>
</dbReference>
<feature type="domain" description="PKS/mFAS DH" evidence="11">
    <location>
        <begin position="989"/>
        <end position="1311"/>
    </location>
</feature>
<dbReference type="Gene3D" id="3.40.50.720">
    <property type="entry name" value="NAD(P)-binding Rossmann-like Domain"/>
    <property type="match status" value="2"/>
</dbReference>
<dbReference type="Pfam" id="PF00107">
    <property type="entry name" value="ADH_zinc_N"/>
    <property type="match status" value="1"/>
</dbReference>
<dbReference type="InterPro" id="IPR013154">
    <property type="entry name" value="ADH-like_N"/>
</dbReference>
<feature type="domain" description="Ketosynthase family 3 (KS3)" evidence="10">
    <location>
        <begin position="12"/>
        <end position="439"/>
    </location>
</feature>
<dbReference type="Gene3D" id="1.10.1200.10">
    <property type="entry name" value="ACP-like"/>
    <property type="match status" value="1"/>
</dbReference>
<dbReference type="Proteomes" id="UP000012174">
    <property type="component" value="Unassembled WGS sequence"/>
</dbReference>
<dbReference type="PANTHER" id="PTHR43775">
    <property type="entry name" value="FATTY ACID SYNTHASE"/>
    <property type="match status" value="1"/>
</dbReference>
<evidence type="ECO:0000256" key="6">
    <source>
        <dbReference type="ARBA" id="ARBA00023268"/>
    </source>
</evidence>
<dbReference type="Pfam" id="PF08242">
    <property type="entry name" value="Methyltransf_12"/>
    <property type="match status" value="1"/>
</dbReference>
<dbReference type="Gene3D" id="3.40.47.10">
    <property type="match status" value="1"/>
</dbReference>
<dbReference type="Pfam" id="PF00698">
    <property type="entry name" value="Acyl_transf_1"/>
    <property type="match status" value="1"/>
</dbReference>
<keyword evidence="2" id="KW-0597">Phosphoprotein</keyword>
<dbReference type="OMA" id="FLGCECS"/>
<dbReference type="PROSITE" id="PS52019">
    <property type="entry name" value="PKS_MFAS_DH"/>
    <property type="match status" value="1"/>
</dbReference>
<dbReference type="InterPro" id="IPR049900">
    <property type="entry name" value="PKS_mFAS_DH"/>
</dbReference>
<keyword evidence="4" id="KW-0521">NADP</keyword>
<evidence type="ECO:0000256" key="5">
    <source>
        <dbReference type="ARBA" id="ARBA00023002"/>
    </source>
</evidence>
<dbReference type="Gene3D" id="3.30.70.3290">
    <property type="match status" value="1"/>
</dbReference>
<dbReference type="Pfam" id="PF16197">
    <property type="entry name" value="KAsynt_C_assoc"/>
    <property type="match status" value="1"/>
</dbReference>
<keyword evidence="7" id="KW-0012">Acyltransferase</keyword>
<evidence type="ECO:0000256" key="2">
    <source>
        <dbReference type="ARBA" id="ARBA00022553"/>
    </source>
</evidence>
<dbReference type="InterPro" id="IPR016036">
    <property type="entry name" value="Malonyl_transacylase_ACP-bd"/>
</dbReference>
<dbReference type="InterPro" id="IPR020841">
    <property type="entry name" value="PKS_Beta-ketoAc_synthase_dom"/>
</dbReference>
<dbReference type="SUPFAM" id="SSF51735">
    <property type="entry name" value="NAD(P)-binding Rossmann-fold domains"/>
    <property type="match status" value="2"/>
</dbReference>
<dbReference type="InterPro" id="IPR013149">
    <property type="entry name" value="ADH-like_C"/>
</dbReference>
<dbReference type="InterPro" id="IPR036736">
    <property type="entry name" value="ACP-like_sf"/>
</dbReference>
<dbReference type="SMART" id="SM00823">
    <property type="entry name" value="PKS_PP"/>
    <property type="match status" value="1"/>
</dbReference>
<evidence type="ECO:0000259" key="9">
    <source>
        <dbReference type="PROSITE" id="PS50075"/>
    </source>
</evidence>
<protein>
    <submittedName>
        <fullName evidence="12">Putative polyketide synthase protein</fullName>
    </submittedName>
</protein>
<dbReference type="InterPro" id="IPR020807">
    <property type="entry name" value="PKS_DH"/>
</dbReference>
<dbReference type="InterPro" id="IPR036291">
    <property type="entry name" value="NAD(P)-bd_dom_sf"/>
</dbReference>
<dbReference type="InterPro" id="IPR056501">
    <property type="entry name" value="NAD-bd_HRPKS_sdrA"/>
</dbReference>
<keyword evidence="3" id="KW-0808">Transferase</keyword>
<keyword evidence="6" id="KW-0511">Multifunctional enzyme</keyword>
<dbReference type="PROSITE" id="PS00606">
    <property type="entry name" value="KS3_1"/>
    <property type="match status" value="1"/>
</dbReference>
<dbReference type="InterPro" id="IPR057326">
    <property type="entry name" value="KR_dom"/>
</dbReference>
<evidence type="ECO:0000259" key="10">
    <source>
        <dbReference type="PROSITE" id="PS52004"/>
    </source>
</evidence>
<dbReference type="Pfam" id="PF23114">
    <property type="entry name" value="NAD-bd_HRPKS_sdrA"/>
    <property type="match status" value="1"/>
</dbReference>
<dbReference type="eggNOG" id="KOG1202">
    <property type="taxonomic scope" value="Eukaryota"/>
</dbReference>
<dbReference type="KEGG" id="ela:UCREL1_812"/>
<evidence type="ECO:0000256" key="4">
    <source>
        <dbReference type="ARBA" id="ARBA00022857"/>
    </source>
</evidence>
<dbReference type="Pfam" id="PF21089">
    <property type="entry name" value="PKS_DH_N"/>
    <property type="match status" value="1"/>
</dbReference>
<gene>
    <name evidence="12" type="ORF">UCREL1_812</name>
</gene>
<dbReference type="InterPro" id="IPR009081">
    <property type="entry name" value="PP-bd_ACP"/>
</dbReference>
<dbReference type="PROSITE" id="PS00012">
    <property type="entry name" value="PHOSPHOPANTETHEINE"/>
    <property type="match status" value="1"/>
</dbReference>
<dbReference type="GO" id="GO:0006633">
    <property type="term" value="P:fatty acid biosynthetic process"/>
    <property type="evidence" value="ECO:0007669"/>
    <property type="project" value="InterPro"/>
</dbReference>
<dbReference type="CDD" id="cd02440">
    <property type="entry name" value="AdoMet_MTases"/>
    <property type="match status" value="1"/>
</dbReference>
<dbReference type="InterPro" id="IPR011032">
    <property type="entry name" value="GroES-like_sf"/>
</dbReference>
<feature type="active site" description="Proton donor; for dehydratase activity" evidence="8">
    <location>
        <position position="1222"/>
    </location>
</feature>
<evidence type="ECO:0000256" key="3">
    <source>
        <dbReference type="ARBA" id="ARBA00022679"/>
    </source>
</evidence>
<dbReference type="OrthoDB" id="329835at2759"/>
<evidence type="ECO:0000256" key="1">
    <source>
        <dbReference type="ARBA" id="ARBA00022450"/>
    </source>
</evidence>
<dbReference type="EMBL" id="KB705517">
    <property type="protein sequence ID" value="EMR72138.1"/>
    <property type="molecule type" value="Genomic_DNA"/>
</dbReference>
<reference evidence="13" key="1">
    <citation type="journal article" date="2013" name="Genome Announc.">
        <title>Draft genome sequence of the grapevine dieback fungus Eutypa lata UCR-EL1.</title>
        <authorList>
            <person name="Blanco-Ulate B."/>
            <person name="Rolshausen P.E."/>
            <person name="Cantu D."/>
        </authorList>
    </citation>
    <scope>NUCLEOTIDE SEQUENCE [LARGE SCALE GENOMIC DNA]</scope>
    <source>
        <strain evidence="13">UCR-EL1</strain>
    </source>
</reference>
<feature type="domain" description="Carrier" evidence="9">
    <location>
        <begin position="2547"/>
        <end position="2624"/>
    </location>
</feature>
<dbReference type="Pfam" id="PF23297">
    <property type="entry name" value="ACP_SdgA_C"/>
    <property type="match status" value="1"/>
</dbReference>
<dbReference type="Pfam" id="PF08659">
    <property type="entry name" value="KR"/>
    <property type="match status" value="1"/>
</dbReference>
<sequence>MTHSETISSNEATPIAIVGIGCRLPGGASSGEKFWDLLMRKQSARSEIPPDRYNVDAFYHPDGEKNGTINVRGGHFLEEDISAFDARFFSISPAEALSMDPMQRMLLEVVYEATENAGIPISTLSGTNTGCYVGCFTNDYDQIAKKDPEVLPKYHAVGTGPSILSNRISFCFNLQGPSMTIDTACSSSLVAVHLACQSLRSGESKTAIVGATNAILNPDMNVGMTNLHFLSPDSVCHAFDSRANGYARGEGMAAVVLKPLDEAIRNGDTIRAVIRGSAVNSNGKNTGITLPSRQAQARLIRSAYKQAGCDPAVTAYCEAHGTGTPAGDPIECGAIGDTLGQYRPDGEDGKLFVGSVKTNIGHLEGSSGLAGLIKAALSVEKGMIAPNIWFEKGNPAIDFDGWKIRVPTEATPWPVDGLRRASVNGFGYGGTNSHVILDDAYHYMRERGLHGKHRTYLPPAEFTHSEVLLASLSNSVDISSIESSELGDNTPDTASTRSSIVDLESNPLERRPRIFHISGHESEAVLNNAKSHAEHLALQEPKNEEVFLDDLAFTLCERRSVLDVGGVVVASSKKGLVEELKSLSTTVQRPSEAPKLGFIFTGQGAQWWAMGRELMQYPVFVQSIAACDKAVKSFGSSWSLQEELLKDQMSSRINGAEFSQPLCAALQIALIDLYASWNIFPSRVVGHSSGEIGAAYATGALSLDSAMCVAYYRGLITPIIKPMKGGMMAAGLTEEEANKEIEAIGDSHGKIVVACVNSPRSVTISGDMSAITHLQKDLTSRKIFARKLQVESAFHSHHMLAIADEYQQRLSDLKVVPWEQRKKVAMFSSSFGTPRLVTAEDDLSADYWVSNMVSCVRFSGALAKLCTEIVGEETGTVDVLVELGPHAALAGPVKQILASIPGVEQGTPAIPYFSALARGKDAAVTALTTAGSLYTHRYPTDLHAANFPTSKSELSVLISLPTYSWNRTRKYWSESRLSRDYRFRKSPRTDILGAPVSDWNPLEPRWRNFIRLSEQPWVEGHVIQGAIAYPAAGYCCMAVEAAAQMSALSAVEAEEIGQTQKPIKEYKLRNVEISRALLVPQSEEGVEMMLSMRPEPASDFVSGPWSEFRISSYTNEAGWAEHCRGSVSVVYQSGEDSSATEAEEQRAIIQSAKDVCKTSVACDKLYASLDSVGLSYGPEFQGITDVSADHGQALGVVRVTDTKTKMPKGFEFDRLVHPATMDALLQMGIAALTEGNLDNLTQPYVPTLIQQLTVSGDISSPIGQEFQVAADCKRHGTREANANITALTGAYEPAMQMQGVKLIAISSSGGNGGELEIPKHCASAEWEPDVDLLVKKEIHEILDKAIEVPTEFDFARLRNREFLAYYFIDRALKEIKEDELKTMQPHHQKFFRYMKHQRELALANQHEQQTEDWSRLGDPRVIARAEQVTSELENSGPEGLMFVRMGQALISVLRQEIQPLALMMKDNLLFDYYHHAPGSKGTYPKVERYLSMLSHKSPDLEYLEIGAGTGGCTRPALEGLSGYGNRRYPRFKSYTYTDVSSGFFEQAAKKFSSCADMMEFSKLDIEQDPTIQPGFEERQFDVIIAANVLHATYDMSRTISHVRKLLRPGGKLILLEVTHSMPSLSLVFGNLPGWWNCVEPWREYGPLLNEGQWRDVLTKHDFADLDACSPDVSDPLFEQASVIVATAVETKAEVNGTAMTPRVLIITPDATPESSIIDETKALLTDAGIFVTSYTLEQSQSEDISGAAIVSFAELEKSVVADISPTAFVALQRLVRDSAGIVWVTRGGTATKGTRPELAVFQGVARALRGENEDTPCVTVDLDAQQPLSSQGAADLVRRVFEQNFVPKPETHLRVVDREFSEVDGVLRIKRAIENPKLDQLIAAKTKSTPLEPELQDISKSERLLKLRIRTPGKLDSLVFDEDSTIVAEELPEDYVQIEVCAVGLSPREARICLGEVVDDHIGNECAGIITQVGNAVRHFAVGDRVAAWCLGALATVIRSPASFVQKIPDTLSFTAAAAIPSAYISAYYSLVHVARIRNKDSILIHDGASPTGQAAIQIAKLHSAQIFVTVSSDEKKQLISEVYGIPVSHILSNRNVAFVKVIRQATSGRGVDVVINNLVGEALQATWEVLAPFGRFIEIGKNDVELNGRRGMPTFVRNVNFTAVDTIAILRQDQNLASELFAEAMQLVRAGYAKEASPLLIEPFSKIRNCMQLLRDGKHEDKIVLEPRKGDLVPVVPKGLEHITFREDGSYLLAGGLGGIGRQISRWMFKNGARNFIYVSRRGLSSPKAATLIDELQSAGARTAVLQCDVADEKKLAESLSEALTIMPPVRGVVNGAMDLRDSVFTNMPYDSFMAGLRPKVQGSWSLHQATLQQPLDFFVMLTSGASFFGSVGQANYVAACTYQTSLAVHRRSLGLPATAYDVGKVVDMGYVVEDETGASGRNLNHLGMPDVHEAEVLAILERCMLLPPGSDGNGDMPNGYVVTGIHSTNDPAQGVEWPFWSRDPVFSHMDFVRPHLRKAKSDGDASAAQRKPLPELLGEAPSLREAETHVLEALLQKLARALMMSLEDLDAKRPMSAYGVDSLIAVELRNWLSRDAGVELPVFEILQPPSLNALAKQVVAKSPLVKAKE</sequence>
<keyword evidence="5" id="KW-0560">Oxidoreductase</keyword>
<dbReference type="GO" id="GO:0030639">
    <property type="term" value="P:polyketide biosynthetic process"/>
    <property type="evidence" value="ECO:0007669"/>
    <property type="project" value="UniProtKB-ARBA"/>
</dbReference>
<keyword evidence="13" id="KW-1185">Reference proteome</keyword>
<dbReference type="SMART" id="SM01294">
    <property type="entry name" value="PKS_PP_betabranch"/>
    <property type="match status" value="1"/>
</dbReference>
<name>M7T5J2_EUTLA</name>
<dbReference type="FunFam" id="3.40.47.10:FF:000019">
    <property type="entry name" value="Polyketide synthase type I"/>
    <property type="match status" value="1"/>
</dbReference>
<dbReference type="InterPro" id="IPR032821">
    <property type="entry name" value="PKS_assoc"/>
</dbReference>
<dbReference type="InterPro" id="IPR029063">
    <property type="entry name" value="SAM-dependent_MTases_sf"/>
</dbReference>
<dbReference type="PROSITE" id="PS50075">
    <property type="entry name" value="CARRIER"/>
    <property type="match status" value="1"/>
</dbReference>
<dbReference type="GO" id="GO:0004315">
    <property type="term" value="F:3-oxoacyl-[acyl-carrier-protein] synthase activity"/>
    <property type="evidence" value="ECO:0007669"/>
    <property type="project" value="InterPro"/>
</dbReference>
<dbReference type="SMART" id="SM00827">
    <property type="entry name" value="PKS_AT"/>
    <property type="match status" value="1"/>
</dbReference>
<dbReference type="InterPro" id="IPR006162">
    <property type="entry name" value="Ppantetheine_attach_site"/>
</dbReference>
<dbReference type="CDD" id="cd00833">
    <property type="entry name" value="PKS"/>
    <property type="match status" value="1"/>
</dbReference>
<dbReference type="SMART" id="SM00826">
    <property type="entry name" value="PKS_DH"/>
    <property type="match status" value="1"/>
</dbReference>
<dbReference type="SUPFAM" id="SSF50129">
    <property type="entry name" value="GroES-like"/>
    <property type="match status" value="1"/>
</dbReference>
<dbReference type="Pfam" id="PF14765">
    <property type="entry name" value="PS-DH"/>
    <property type="match status" value="1"/>
</dbReference>